<proteinExistence type="predicted"/>
<dbReference type="EMBL" id="JAVRHT010000026">
    <property type="protein sequence ID" value="MDT0632345.1"/>
    <property type="molecule type" value="Genomic_DNA"/>
</dbReference>
<evidence type="ECO:0000313" key="1">
    <source>
        <dbReference type="EMBL" id="MDT0632345.1"/>
    </source>
</evidence>
<dbReference type="RefSeq" id="WP_311664149.1">
    <property type="nucleotide sequence ID" value="NZ_JAVRHT010000026.1"/>
</dbReference>
<comment type="caution">
    <text evidence="1">The sequence shown here is derived from an EMBL/GenBank/DDBJ whole genome shotgun (WGS) entry which is preliminary data.</text>
</comment>
<organism evidence="1 2">
    <name type="scientific">Rubrivirga litoralis</name>
    <dbReference type="NCBI Taxonomy" id="3075598"/>
    <lineage>
        <taxon>Bacteria</taxon>
        <taxon>Pseudomonadati</taxon>
        <taxon>Rhodothermota</taxon>
        <taxon>Rhodothermia</taxon>
        <taxon>Rhodothermales</taxon>
        <taxon>Rubricoccaceae</taxon>
        <taxon>Rubrivirga</taxon>
    </lineage>
</organism>
<sequence>MSVQELEAAVSQLDPEELARFAKWFEEYQADEWDRQFEADVAAGRLEALGRQADEDFEAGRATAL</sequence>
<name>A0ABU3BSY4_9BACT</name>
<gene>
    <name evidence="1" type="ORF">RM540_11355</name>
</gene>
<keyword evidence="2" id="KW-1185">Reference proteome</keyword>
<dbReference type="Proteomes" id="UP001267426">
    <property type="component" value="Unassembled WGS sequence"/>
</dbReference>
<protein>
    <submittedName>
        <fullName evidence="1">Uncharacterized protein</fullName>
    </submittedName>
</protein>
<reference evidence="1 2" key="1">
    <citation type="submission" date="2023-09" db="EMBL/GenBank/DDBJ databases">
        <authorList>
            <person name="Rey-Velasco X."/>
        </authorList>
    </citation>
    <scope>NUCLEOTIDE SEQUENCE [LARGE SCALE GENOMIC DNA]</scope>
    <source>
        <strain evidence="1 2">F394</strain>
    </source>
</reference>
<evidence type="ECO:0000313" key="2">
    <source>
        <dbReference type="Proteomes" id="UP001267426"/>
    </source>
</evidence>
<accession>A0ABU3BSY4</accession>